<keyword evidence="1" id="KW-0812">Transmembrane</keyword>
<feature type="transmembrane region" description="Helical" evidence="1">
    <location>
        <begin position="160"/>
        <end position="178"/>
    </location>
</feature>
<evidence type="ECO:0000256" key="1">
    <source>
        <dbReference type="SAM" id="Phobius"/>
    </source>
</evidence>
<name>A0ABX1FLD0_9PSEU</name>
<evidence type="ECO:0000313" key="3">
    <source>
        <dbReference type="Proteomes" id="UP001515943"/>
    </source>
</evidence>
<comment type="caution">
    <text evidence="2">The sequence shown here is derived from an EMBL/GenBank/DDBJ whole genome shotgun (WGS) entry which is preliminary data.</text>
</comment>
<keyword evidence="3" id="KW-1185">Reference proteome</keyword>
<feature type="transmembrane region" description="Helical" evidence="1">
    <location>
        <begin position="69"/>
        <end position="87"/>
    </location>
</feature>
<feature type="transmembrane region" description="Helical" evidence="1">
    <location>
        <begin position="37"/>
        <end position="57"/>
    </location>
</feature>
<dbReference type="EMBL" id="VSRL01000088">
    <property type="protein sequence ID" value="NKE59584.1"/>
    <property type="molecule type" value="Genomic_DNA"/>
</dbReference>
<feature type="transmembrane region" description="Helical" evidence="1">
    <location>
        <begin position="199"/>
        <end position="221"/>
    </location>
</feature>
<feature type="transmembrane region" description="Helical" evidence="1">
    <location>
        <begin position="126"/>
        <end position="145"/>
    </location>
</feature>
<keyword evidence="1" id="KW-1133">Transmembrane helix</keyword>
<gene>
    <name evidence="2" type="ORF">FXN61_23350</name>
</gene>
<dbReference type="RefSeq" id="WP_167976243.1">
    <property type="nucleotide sequence ID" value="NZ_VSRL01000088.1"/>
</dbReference>
<sequence>MDLSPVSVLRMVLISAVAMLALTGLSERRVRQQLLGLLFQTVYPLLLLGLMIAIPWLGDREFPQWWQQWWIYVVPLATLLGGMALWLPQQGARLSWSGYWEFREPEPAPATGAGGLTRPRQTRLRVLGLLVVLAGLAAATVPLLVQQRPDLTPDWVEPNGFLIGVTGMFVILYGGRVLRLARTRQARELLSSPMRDDGWLGSVLWVAAWLCCLVGLLLTLGGLSVMMKPVGRAWWETFVALSVMILGGFVFTQGRRTFLRARRHRARLIASHRHLNAGSFVLYLRSFEADERQKALHEVPLPGMQGGLLGFVLSGRSAEEHIADVLAPVGPLVAVGAPGERLPHVGAVRMYLPSSSDEAWQEPVRRLMQRSRLTMLTLGSSEGTMWELAEAMRTLPPHRLILFVPAMDRAEYQRISQESPRLPAAPTWLASYRREALQAVITFAEDWTPTLTHVMETRGNPRWNLFTALVLALKPAFATLESYEKRTGRLSG</sequence>
<proteinExistence type="predicted"/>
<keyword evidence="1" id="KW-0472">Membrane</keyword>
<reference evidence="2 3" key="1">
    <citation type="submission" date="2019-08" db="EMBL/GenBank/DDBJ databases">
        <title>Lentzea from Indian Himalayas.</title>
        <authorList>
            <person name="Mandal S."/>
            <person name="Mallick Gupta A."/>
            <person name="Maiti P.K."/>
            <person name="Sarkar J."/>
            <person name="Mandal S."/>
        </authorList>
    </citation>
    <scope>NUCLEOTIDE SEQUENCE [LARGE SCALE GENOMIC DNA]</scope>
    <source>
        <strain evidence="2 3">PSKA42</strain>
    </source>
</reference>
<protein>
    <submittedName>
        <fullName evidence="2">Uncharacterized protein</fullName>
    </submittedName>
</protein>
<dbReference type="Proteomes" id="UP001515943">
    <property type="component" value="Unassembled WGS sequence"/>
</dbReference>
<feature type="transmembrane region" description="Helical" evidence="1">
    <location>
        <begin position="233"/>
        <end position="252"/>
    </location>
</feature>
<accession>A0ABX1FLD0</accession>
<evidence type="ECO:0000313" key="2">
    <source>
        <dbReference type="EMBL" id="NKE59584.1"/>
    </source>
</evidence>
<organism evidence="2 3">
    <name type="scientific">Lentzea indica</name>
    <dbReference type="NCBI Taxonomy" id="2604800"/>
    <lineage>
        <taxon>Bacteria</taxon>
        <taxon>Bacillati</taxon>
        <taxon>Actinomycetota</taxon>
        <taxon>Actinomycetes</taxon>
        <taxon>Pseudonocardiales</taxon>
        <taxon>Pseudonocardiaceae</taxon>
        <taxon>Lentzea</taxon>
    </lineage>
</organism>
<feature type="transmembrane region" description="Helical" evidence="1">
    <location>
        <begin position="6"/>
        <end position="25"/>
    </location>
</feature>